<sequence length="347" mass="38122">MGKASLITIRSFGGEPERDAYVRSLKERQISYHDLYDMQCAELAEIRDPRSFGKKPLPLTSLPDDRIVEYPWRNTAIRTVELHAFSELRTARNHNLITPEEQSIFATSHIAFAGLNVGNPGAVCVALEGGARSMSLADPDILLTANLNRFRAGLPDVGLNKAELTTRQILEIDPYYTLSVSAEGLTSGSLMQFLSEPKARVLVEEMDALPLKLFIRDEARKLGVPVVMVTGIGDGVLLDVERYDLDRNTPLLNGLLDRAVEDAIRSAESMSPEKKIKLAHDFIGTSYLEPRLNDSFAEIGNTLVGIPQIAESSFMRGAAIARAVRTIVCGGNMPSGRYSFSLSPCLK</sequence>
<protein>
    <submittedName>
        <fullName evidence="1">Uncharacterized protein</fullName>
    </submittedName>
</protein>
<proteinExistence type="predicted"/>
<dbReference type="EMBL" id="MFLU01000010">
    <property type="protein sequence ID" value="OGG74955.1"/>
    <property type="molecule type" value="Genomic_DNA"/>
</dbReference>
<evidence type="ECO:0000313" key="2">
    <source>
        <dbReference type="Proteomes" id="UP000178587"/>
    </source>
</evidence>
<dbReference type="AlphaFoldDB" id="A0A1F6EMV8"/>
<dbReference type="InterPro" id="IPR035985">
    <property type="entry name" value="Ubiquitin-activating_enz"/>
</dbReference>
<name>A0A1F6EMV8_9BACT</name>
<comment type="caution">
    <text evidence="1">The sequence shown here is derived from an EMBL/GenBank/DDBJ whole genome shotgun (WGS) entry which is preliminary data.</text>
</comment>
<dbReference type="GO" id="GO:0061503">
    <property type="term" value="F:tRNA threonylcarbamoyladenosine dehydratase"/>
    <property type="evidence" value="ECO:0007669"/>
    <property type="project" value="TreeGrafter"/>
</dbReference>
<accession>A0A1F6EMV8</accession>
<evidence type="ECO:0000313" key="1">
    <source>
        <dbReference type="EMBL" id="OGG74955.1"/>
    </source>
</evidence>
<organism evidence="1 2">
    <name type="scientific">Candidatus Kaiserbacteria bacterium RIFCSPLOWO2_01_FULL_50_24</name>
    <dbReference type="NCBI Taxonomy" id="1798507"/>
    <lineage>
        <taxon>Bacteria</taxon>
        <taxon>Candidatus Kaiseribacteriota</taxon>
    </lineage>
</organism>
<dbReference type="InterPro" id="IPR045886">
    <property type="entry name" value="ThiF/MoeB/HesA"/>
</dbReference>
<gene>
    <name evidence="1" type="ORF">A3A34_04020</name>
</gene>
<dbReference type="Proteomes" id="UP000178587">
    <property type="component" value="Unassembled WGS sequence"/>
</dbReference>
<reference evidence="1 2" key="1">
    <citation type="journal article" date="2016" name="Nat. Commun.">
        <title>Thousands of microbial genomes shed light on interconnected biogeochemical processes in an aquifer system.</title>
        <authorList>
            <person name="Anantharaman K."/>
            <person name="Brown C.T."/>
            <person name="Hug L.A."/>
            <person name="Sharon I."/>
            <person name="Castelle C.J."/>
            <person name="Probst A.J."/>
            <person name="Thomas B.C."/>
            <person name="Singh A."/>
            <person name="Wilkins M.J."/>
            <person name="Karaoz U."/>
            <person name="Brodie E.L."/>
            <person name="Williams K.H."/>
            <person name="Hubbard S.S."/>
            <person name="Banfield J.F."/>
        </authorList>
    </citation>
    <scope>NUCLEOTIDE SEQUENCE [LARGE SCALE GENOMIC DNA]</scope>
</reference>
<dbReference type="Gene3D" id="3.40.50.720">
    <property type="entry name" value="NAD(P)-binding Rossmann-like Domain"/>
    <property type="match status" value="1"/>
</dbReference>
<dbReference type="STRING" id="1798507.A3A34_04020"/>
<dbReference type="PANTHER" id="PTHR43267">
    <property type="entry name" value="TRNA THREONYLCARBAMOYLADENOSINE DEHYDRATASE"/>
    <property type="match status" value="1"/>
</dbReference>
<dbReference type="GO" id="GO:0008641">
    <property type="term" value="F:ubiquitin-like modifier activating enzyme activity"/>
    <property type="evidence" value="ECO:0007669"/>
    <property type="project" value="InterPro"/>
</dbReference>
<dbReference type="PANTHER" id="PTHR43267:SF3">
    <property type="entry name" value="THIF PROTEIN"/>
    <property type="match status" value="1"/>
</dbReference>
<dbReference type="GO" id="GO:0061504">
    <property type="term" value="P:cyclic threonylcarbamoyladenosine biosynthetic process"/>
    <property type="evidence" value="ECO:0007669"/>
    <property type="project" value="TreeGrafter"/>
</dbReference>
<dbReference type="SUPFAM" id="SSF69572">
    <property type="entry name" value="Activating enzymes of the ubiquitin-like proteins"/>
    <property type="match status" value="1"/>
</dbReference>